<dbReference type="PROSITE" id="PS00107">
    <property type="entry name" value="PROTEIN_KINASE_ATP"/>
    <property type="match status" value="1"/>
</dbReference>
<dbReference type="SUPFAM" id="SSF56112">
    <property type="entry name" value="Protein kinase-like (PK-like)"/>
    <property type="match status" value="1"/>
</dbReference>
<keyword evidence="7" id="KW-0812">Transmembrane</keyword>
<evidence type="ECO:0000256" key="6">
    <source>
        <dbReference type="SAM" id="MobiDB-lite"/>
    </source>
</evidence>
<keyword evidence="1" id="KW-0808">Transferase</keyword>
<evidence type="ECO:0000259" key="8">
    <source>
        <dbReference type="PROSITE" id="PS50011"/>
    </source>
</evidence>
<gene>
    <name evidence="9" type="ORF">GCM10010151_19370</name>
</gene>
<dbReference type="Pfam" id="PF00069">
    <property type="entry name" value="Pkinase"/>
    <property type="match status" value="1"/>
</dbReference>
<accession>A0ABN0W9C6</accession>
<feature type="transmembrane region" description="Helical" evidence="7">
    <location>
        <begin position="458"/>
        <end position="481"/>
    </location>
</feature>
<feature type="compositionally biased region" description="Low complexity" evidence="6">
    <location>
        <begin position="322"/>
        <end position="364"/>
    </location>
</feature>
<sequence length="580" mass="58657">MPVEDVPVDQVGPYRLVATLGKGGMGVVHRAVDDAGREVALKVVRGEYAEDTTFRRRLAREVDTMRRVRSPYVAEVLDADVAAERPYIVTRFIDGHPLDGVVRAAGPLSGGPLARVAIGLAEALTAIHEAGVVHRDLKPNNVMMVDGAPVVIDFGIAHAVDAARLTRTGLVVGTPGYIGPELFDGKAPGPAVDVYGWAATVAYAATGRAPYGGGSLEAVLARILSGNPDLDGVPPSLVPLLRTALAREPEARPPAAELAARVRALDLGAPPSIAATALSPAVDAAGPTGSPPGSRPAGPLGAPPDSGSSDPAGAPPGPGPSDPSGAPPDSGSSGAAGAPPRPASSDPSGASPGSGPSGAAAAGGPRPPASPAPGTVPPSAAPRVALGWYKLLAYLAIVTAVAACAVAPVVGPPLVVVAAWYLRAGDSAVRSRRVPVRGVQDLILVPFRVPRALGRSTGALVPALLYAAVAAGVTALALLLWTVSRAVYWPDAVIRWSAAAFAWVTLAGPGVMGPRRQSVRLLSAAAQSRLRTASVGLCLAGITALVGAAGLLLRPRWWPIGDRAGTIVDLTDTIARLLHQ</sequence>
<evidence type="ECO:0000256" key="5">
    <source>
        <dbReference type="PROSITE-ProRule" id="PRU10141"/>
    </source>
</evidence>
<keyword evidence="2 5" id="KW-0547">Nucleotide-binding</keyword>
<feature type="transmembrane region" description="Helical" evidence="7">
    <location>
        <begin position="533"/>
        <end position="553"/>
    </location>
</feature>
<dbReference type="InterPro" id="IPR011009">
    <property type="entry name" value="Kinase-like_dom_sf"/>
</dbReference>
<keyword evidence="7" id="KW-1133">Transmembrane helix</keyword>
<keyword evidence="4 5" id="KW-0067">ATP-binding</keyword>
<evidence type="ECO:0000313" key="10">
    <source>
        <dbReference type="Proteomes" id="UP001501822"/>
    </source>
</evidence>
<dbReference type="Gene3D" id="1.10.510.10">
    <property type="entry name" value="Transferase(Phosphotransferase) domain 1"/>
    <property type="match status" value="1"/>
</dbReference>
<evidence type="ECO:0000256" key="2">
    <source>
        <dbReference type="ARBA" id="ARBA00022741"/>
    </source>
</evidence>
<dbReference type="PROSITE" id="PS50011">
    <property type="entry name" value="PROTEIN_KINASE_DOM"/>
    <property type="match status" value="1"/>
</dbReference>
<dbReference type="InterPro" id="IPR000719">
    <property type="entry name" value="Prot_kinase_dom"/>
</dbReference>
<protein>
    <recommendedName>
        <fullName evidence="8">Protein kinase domain-containing protein</fullName>
    </recommendedName>
</protein>
<evidence type="ECO:0000313" key="9">
    <source>
        <dbReference type="EMBL" id="GAA0329666.1"/>
    </source>
</evidence>
<dbReference type="InterPro" id="IPR008271">
    <property type="entry name" value="Ser/Thr_kinase_AS"/>
</dbReference>
<feature type="region of interest" description="Disordered" evidence="6">
    <location>
        <begin position="282"/>
        <end position="377"/>
    </location>
</feature>
<dbReference type="RefSeq" id="WP_252806838.1">
    <property type="nucleotide sequence ID" value="NZ_BAAABM010000015.1"/>
</dbReference>
<evidence type="ECO:0000256" key="7">
    <source>
        <dbReference type="SAM" id="Phobius"/>
    </source>
</evidence>
<feature type="compositionally biased region" description="Low complexity" evidence="6">
    <location>
        <begin position="296"/>
        <end position="312"/>
    </location>
</feature>
<evidence type="ECO:0000256" key="3">
    <source>
        <dbReference type="ARBA" id="ARBA00022777"/>
    </source>
</evidence>
<dbReference type="PROSITE" id="PS00108">
    <property type="entry name" value="PROTEIN_KINASE_ST"/>
    <property type="match status" value="1"/>
</dbReference>
<feature type="compositionally biased region" description="Pro residues" evidence="6">
    <location>
        <begin position="365"/>
        <end position="377"/>
    </location>
</feature>
<evidence type="ECO:0000256" key="1">
    <source>
        <dbReference type="ARBA" id="ARBA00022679"/>
    </source>
</evidence>
<keyword evidence="10" id="KW-1185">Reference proteome</keyword>
<feature type="binding site" evidence="5">
    <location>
        <position position="42"/>
    </location>
    <ligand>
        <name>ATP</name>
        <dbReference type="ChEBI" id="CHEBI:30616"/>
    </ligand>
</feature>
<keyword evidence="3" id="KW-0418">Kinase</keyword>
<reference evidence="9 10" key="1">
    <citation type="journal article" date="2019" name="Int. J. Syst. Evol. Microbiol.">
        <title>The Global Catalogue of Microorganisms (GCM) 10K type strain sequencing project: providing services to taxonomists for standard genome sequencing and annotation.</title>
        <authorList>
            <consortium name="The Broad Institute Genomics Platform"/>
            <consortium name="The Broad Institute Genome Sequencing Center for Infectious Disease"/>
            <person name="Wu L."/>
            <person name="Ma J."/>
        </authorList>
    </citation>
    <scope>NUCLEOTIDE SEQUENCE [LARGE SCALE GENOMIC DNA]</scope>
    <source>
        <strain evidence="9 10">JCM 3146</strain>
    </source>
</reference>
<feature type="domain" description="Protein kinase" evidence="8">
    <location>
        <begin position="14"/>
        <end position="265"/>
    </location>
</feature>
<dbReference type="SMART" id="SM00220">
    <property type="entry name" value="S_TKc"/>
    <property type="match status" value="1"/>
</dbReference>
<comment type="caution">
    <text evidence="9">The sequence shown here is derived from an EMBL/GenBank/DDBJ whole genome shotgun (WGS) entry which is preliminary data.</text>
</comment>
<dbReference type="InterPro" id="IPR017441">
    <property type="entry name" value="Protein_kinase_ATP_BS"/>
</dbReference>
<organism evidence="9 10">
    <name type="scientific">Actinoallomurus spadix</name>
    <dbReference type="NCBI Taxonomy" id="79912"/>
    <lineage>
        <taxon>Bacteria</taxon>
        <taxon>Bacillati</taxon>
        <taxon>Actinomycetota</taxon>
        <taxon>Actinomycetes</taxon>
        <taxon>Streptosporangiales</taxon>
        <taxon>Thermomonosporaceae</taxon>
        <taxon>Actinoallomurus</taxon>
    </lineage>
</organism>
<evidence type="ECO:0000256" key="4">
    <source>
        <dbReference type="ARBA" id="ARBA00022840"/>
    </source>
</evidence>
<proteinExistence type="predicted"/>
<dbReference type="Gene3D" id="3.30.200.20">
    <property type="entry name" value="Phosphorylase Kinase, domain 1"/>
    <property type="match status" value="1"/>
</dbReference>
<dbReference type="PANTHER" id="PTHR43289">
    <property type="entry name" value="MITOGEN-ACTIVATED PROTEIN KINASE KINASE KINASE 20-RELATED"/>
    <property type="match status" value="1"/>
</dbReference>
<keyword evidence="7" id="KW-0472">Membrane</keyword>
<feature type="transmembrane region" description="Helical" evidence="7">
    <location>
        <begin position="391"/>
        <end position="422"/>
    </location>
</feature>
<dbReference type="PANTHER" id="PTHR43289:SF34">
    <property type="entry name" value="SERINE_THREONINE-PROTEIN KINASE YBDM-RELATED"/>
    <property type="match status" value="1"/>
</dbReference>
<dbReference type="CDD" id="cd14014">
    <property type="entry name" value="STKc_PknB_like"/>
    <property type="match status" value="1"/>
</dbReference>
<dbReference type="EMBL" id="BAAABM010000015">
    <property type="protein sequence ID" value="GAA0329666.1"/>
    <property type="molecule type" value="Genomic_DNA"/>
</dbReference>
<name>A0ABN0W9C6_9ACTN</name>
<dbReference type="Proteomes" id="UP001501822">
    <property type="component" value="Unassembled WGS sequence"/>
</dbReference>
<feature type="transmembrane region" description="Helical" evidence="7">
    <location>
        <begin position="493"/>
        <end position="512"/>
    </location>
</feature>